<dbReference type="EMBL" id="JAROCY010000012">
    <property type="protein sequence ID" value="MDF8334191.1"/>
    <property type="molecule type" value="Genomic_DNA"/>
</dbReference>
<evidence type="ECO:0000313" key="3">
    <source>
        <dbReference type="EMBL" id="MDF8334191.1"/>
    </source>
</evidence>
<feature type="signal peptide" evidence="2">
    <location>
        <begin position="1"/>
        <end position="21"/>
    </location>
</feature>
<keyword evidence="1" id="KW-1133">Transmembrane helix</keyword>
<proteinExistence type="predicted"/>
<feature type="chain" id="PRO_5046665036" evidence="2">
    <location>
        <begin position="22"/>
        <end position="71"/>
    </location>
</feature>
<sequence length="71" mass="7681">MTLAGLVALIPAFLFSQMAIADNNQGEFVDLATDTYTASLYQLFAISWMAAFAPLALLLLLIALASRSRSR</sequence>
<evidence type="ECO:0000256" key="1">
    <source>
        <dbReference type="SAM" id="Phobius"/>
    </source>
</evidence>
<keyword evidence="4" id="KW-1185">Reference proteome</keyword>
<protein>
    <submittedName>
        <fullName evidence="3">Uncharacterized protein</fullName>
    </submittedName>
</protein>
<comment type="caution">
    <text evidence="3">The sequence shown here is derived from an EMBL/GenBank/DDBJ whole genome shotgun (WGS) entry which is preliminary data.</text>
</comment>
<evidence type="ECO:0000256" key="2">
    <source>
        <dbReference type="SAM" id="SignalP"/>
    </source>
</evidence>
<keyword evidence="1" id="KW-0472">Membrane</keyword>
<accession>A0ABT6CJU1</accession>
<keyword evidence="1" id="KW-0812">Transmembrane</keyword>
<keyword evidence="2" id="KW-0732">Signal</keyword>
<name>A0ABT6CJU1_9SPHN</name>
<organism evidence="3 4">
    <name type="scientific">Novosphingobium cyanobacteriorum</name>
    <dbReference type="NCBI Taxonomy" id="3024215"/>
    <lineage>
        <taxon>Bacteria</taxon>
        <taxon>Pseudomonadati</taxon>
        <taxon>Pseudomonadota</taxon>
        <taxon>Alphaproteobacteria</taxon>
        <taxon>Sphingomonadales</taxon>
        <taxon>Sphingomonadaceae</taxon>
        <taxon>Novosphingobium</taxon>
    </lineage>
</organism>
<gene>
    <name evidence="3" type="ORF">POM99_13330</name>
</gene>
<evidence type="ECO:0000313" key="4">
    <source>
        <dbReference type="Proteomes" id="UP001222770"/>
    </source>
</evidence>
<dbReference type="Proteomes" id="UP001222770">
    <property type="component" value="Unassembled WGS sequence"/>
</dbReference>
<feature type="transmembrane region" description="Helical" evidence="1">
    <location>
        <begin position="45"/>
        <end position="65"/>
    </location>
</feature>
<reference evidence="3 4" key="1">
    <citation type="submission" date="2023-03" db="EMBL/GenBank/DDBJ databases">
        <title>Novosphingobium cyanobacteriorum sp. nov., isolated from a eutrophic reservoir during the Microcystis bloom period.</title>
        <authorList>
            <person name="Kang M."/>
            <person name="Le V."/>
            <person name="Ko S.-R."/>
            <person name="Lee S.-A."/>
            <person name="Ahn C.-Y."/>
        </authorList>
    </citation>
    <scope>NUCLEOTIDE SEQUENCE [LARGE SCALE GENOMIC DNA]</scope>
    <source>
        <strain evidence="3 4">HBC54</strain>
    </source>
</reference>